<feature type="domain" description="H15" evidence="5">
    <location>
        <begin position="77"/>
        <end position="146"/>
    </location>
</feature>
<keyword evidence="2" id="KW-0238">DNA-binding</keyword>
<keyword evidence="7" id="KW-1185">Reference proteome</keyword>
<evidence type="ECO:0000256" key="2">
    <source>
        <dbReference type="ARBA" id="ARBA00023125"/>
    </source>
</evidence>
<dbReference type="AlphaFoldDB" id="A0AAD5D2F0"/>
<proteinExistence type="predicted"/>
<evidence type="ECO:0000256" key="4">
    <source>
        <dbReference type="SAM" id="MobiDB-lite"/>
    </source>
</evidence>
<feature type="compositionally biased region" description="Basic residues" evidence="4">
    <location>
        <begin position="223"/>
        <end position="241"/>
    </location>
</feature>
<feature type="region of interest" description="Disordered" evidence="4">
    <location>
        <begin position="466"/>
        <end position="526"/>
    </location>
</feature>
<feature type="compositionally biased region" description="Basic and acidic residues" evidence="4">
    <location>
        <begin position="686"/>
        <end position="704"/>
    </location>
</feature>
<feature type="region of interest" description="Disordered" evidence="4">
    <location>
        <begin position="263"/>
        <end position="289"/>
    </location>
</feature>
<dbReference type="Proteomes" id="UP001206925">
    <property type="component" value="Unassembled WGS sequence"/>
</dbReference>
<feature type="region of interest" description="Disordered" evidence="4">
    <location>
        <begin position="595"/>
        <end position="624"/>
    </location>
</feature>
<evidence type="ECO:0000256" key="1">
    <source>
        <dbReference type="ARBA" id="ARBA00004123"/>
    </source>
</evidence>
<protein>
    <recommendedName>
        <fullName evidence="5">H15 domain-containing protein</fullName>
    </recommendedName>
</protein>
<dbReference type="Pfam" id="PF00538">
    <property type="entry name" value="Linker_histone"/>
    <property type="match status" value="1"/>
</dbReference>
<feature type="region of interest" description="Disordered" evidence="4">
    <location>
        <begin position="775"/>
        <end position="807"/>
    </location>
</feature>
<feature type="compositionally biased region" description="Basic and acidic residues" evidence="4">
    <location>
        <begin position="483"/>
        <end position="516"/>
    </location>
</feature>
<accession>A0AAD5D2F0</accession>
<feature type="region of interest" description="Disordered" evidence="4">
    <location>
        <begin position="670"/>
        <end position="759"/>
    </location>
</feature>
<dbReference type="GO" id="GO:0005730">
    <property type="term" value="C:nucleolus"/>
    <property type="evidence" value="ECO:0007669"/>
    <property type="project" value="TreeGrafter"/>
</dbReference>
<organism evidence="6 7">
    <name type="scientific">Ambrosia artemisiifolia</name>
    <name type="common">Common ragweed</name>
    <dbReference type="NCBI Taxonomy" id="4212"/>
    <lineage>
        <taxon>Eukaryota</taxon>
        <taxon>Viridiplantae</taxon>
        <taxon>Streptophyta</taxon>
        <taxon>Embryophyta</taxon>
        <taxon>Tracheophyta</taxon>
        <taxon>Spermatophyta</taxon>
        <taxon>Magnoliopsida</taxon>
        <taxon>eudicotyledons</taxon>
        <taxon>Gunneridae</taxon>
        <taxon>Pentapetalae</taxon>
        <taxon>asterids</taxon>
        <taxon>campanulids</taxon>
        <taxon>Asterales</taxon>
        <taxon>Asteraceae</taxon>
        <taxon>Asteroideae</taxon>
        <taxon>Heliantheae alliance</taxon>
        <taxon>Heliantheae</taxon>
        <taxon>Ambrosia</taxon>
    </lineage>
</organism>
<comment type="subcellular location">
    <subcellularLocation>
        <location evidence="1">Nucleus</location>
    </subcellularLocation>
</comment>
<feature type="compositionally biased region" description="Low complexity" evidence="4">
    <location>
        <begin position="156"/>
        <end position="190"/>
    </location>
</feature>
<evidence type="ECO:0000256" key="3">
    <source>
        <dbReference type="ARBA" id="ARBA00023242"/>
    </source>
</evidence>
<feature type="region of interest" description="Disordered" evidence="4">
    <location>
        <begin position="395"/>
        <end position="454"/>
    </location>
</feature>
<keyword evidence="3" id="KW-0539">Nucleus</keyword>
<dbReference type="SUPFAM" id="SSF46785">
    <property type="entry name" value="Winged helix' DNA-binding domain"/>
    <property type="match status" value="1"/>
</dbReference>
<dbReference type="Gene3D" id="1.10.10.10">
    <property type="entry name" value="Winged helix-like DNA-binding domain superfamily/Winged helix DNA-binding domain"/>
    <property type="match status" value="1"/>
</dbReference>
<dbReference type="PANTHER" id="PTHR11467">
    <property type="entry name" value="HISTONE H1"/>
    <property type="match status" value="1"/>
</dbReference>
<reference evidence="6" key="1">
    <citation type="submission" date="2022-06" db="EMBL/GenBank/DDBJ databases">
        <title>Uncovering the hologenomic basis of an extraordinary plant invasion.</title>
        <authorList>
            <person name="Bieker V.C."/>
            <person name="Martin M.D."/>
            <person name="Gilbert T."/>
            <person name="Hodgins K."/>
            <person name="Battlay P."/>
            <person name="Petersen B."/>
            <person name="Wilson J."/>
        </authorList>
    </citation>
    <scope>NUCLEOTIDE SEQUENCE</scope>
    <source>
        <strain evidence="6">AA19_3_7</strain>
        <tissue evidence="6">Leaf</tissue>
    </source>
</reference>
<dbReference type="GO" id="GO:0030261">
    <property type="term" value="P:chromosome condensation"/>
    <property type="evidence" value="ECO:0007669"/>
    <property type="project" value="TreeGrafter"/>
</dbReference>
<dbReference type="InterPro" id="IPR036388">
    <property type="entry name" value="WH-like_DNA-bd_sf"/>
</dbReference>
<evidence type="ECO:0000313" key="7">
    <source>
        <dbReference type="Proteomes" id="UP001206925"/>
    </source>
</evidence>
<dbReference type="InterPro" id="IPR036390">
    <property type="entry name" value="WH_DNA-bd_sf"/>
</dbReference>
<feature type="compositionally biased region" description="Pro residues" evidence="4">
    <location>
        <begin position="9"/>
        <end position="19"/>
    </location>
</feature>
<dbReference type="EMBL" id="JAMZMK010006077">
    <property type="protein sequence ID" value="KAI7750846.1"/>
    <property type="molecule type" value="Genomic_DNA"/>
</dbReference>
<evidence type="ECO:0000259" key="5">
    <source>
        <dbReference type="PROSITE" id="PS51504"/>
    </source>
</evidence>
<feature type="compositionally biased region" description="Basic residues" evidence="4">
    <location>
        <begin position="195"/>
        <end position="209"/>
    </location>
</feature>
<dbReference type="GO" id="GO:0003690">
    <property type="term" value="F:double-stranded DNA binding"/>
    <property type="evidence" value="ECO:0007669"/>
    <property type="project" value="TreeGrafter"/>
</dbReference>
<feature type="compositionally biased region" description="Polar residues" evidence="4">
    <location>
        <begin position="675"/>
        <end position="685"/>
    </location>
</feature>
<dbReference type="GO" id="GO:0031492">
    <property type="term" value="F:nucleosomal DNA binding"/>
    <property type="evidence" value="ECO:0007669"/>
    <property type="project" value="TreeGrafter"/>
</dbReference>
<dbReference type="GO" id="GO:0045910">
    <property type="term" value="P:negative regulation of DNA recombination"/>
    <property type="evidence" value="ECO:0007669"/>
    <property type="project" value="TreeGrafter"/>
</dbReference>
<dbReference type="GO" id="GO:0006334">
    <property type="term" value="P:nucleosome assembly"/>
    <property type="evidence" value="ECO:0007669"/>
    <property type="project" value="InterPro"/>
</dbReference>
<evidence type="ECO:0000313" key="6">
    <source>
        <dbReference type="EMBL" id="KAI7750846.1"/>
    </source>
</evidence>
<feature type="region of interest" description="Disordered" evidence="4">
    <location>
        <begin position="1"/>
        <end position="36"/>
    </location>
</feature>
<gene>
    <name evidence="6" type="ORF">M8C21_003043</name>
</gene>
<name>A0AAD5D2F0_AMBAR</name>
<dbReference type="PANTHER" id="PTHR11467:SF109">
    <property type="entry name" value="H15 DOMAIN-CONTAINING PROTEIN"/>
    <property type="match status" value="1"/>
</dbReference>
<feature type="region of interest" description="Disordered" evidence="4">
    <location>
        <begin position="153"/>
        <end position="247"/>
    </location>
</feature>
<dbReference type="PROSITE" id="PS51504">
    <property type="entry name" value="H15"/>
    <property type="match status" value="1"/>
</dbReference>
<feature type="compositionally biased region" description="Acidic residues" evidence="4">
    <location>
        <begin position="517"/>
        <end position="526"/>
    </location>
</feature>
<dbReference type="GO" id="GO:0000786">
    <property type="term" value="C:nucleosome"/>
    <property type="evidence" value="ECO:0007669"/>
    <property type="project" value="InterPro"/>
</dbReference>
<feature type="compositionally biased region" description="Basic and acidic residues" evidence="4">
    <location>
        <begin position="395"/>
        <end position="441"/>
    </location>
</feature>
<dbReference type="InterPro" id="IPR005818">
    <property type="entry name" value="Histone_H1/H5_H15"/>
</dbReference>
<comment type="caution">
    <text evidence="6">The sequence shown here is derived from an EMBL/GenBank/DDBJ whole genome shotgun (WGS) entry which is preliminary data.</text>
</comment>
<sequence length="807" mass="91107">MDPTTVQPPQSPPPPPLNPDTPTDAVIEPSDAPSSRRNMNNFKALVFKLAGRFSPVNQSLIQRRFDDIIPQELPVPDHPPYDDMILTALWELKAEGGSSEEDISHFIVKEYHELPWAHATILNYHLRDLCKKRKITMTNDRYHLSCLSINKPEPISSPSPCSTPTSTSCSSSSTNICTSPSPSSSSSSLSWGGSNRRRKRENIKGRRGKIVQVSSSDSDWQRSRGRGGGRGKGNGRGRVRGRGTEVGQRRNVKDQFVVEVSDEVEETNHETEDQNEVTSMEVEDDSIKDGDLPDVIAKVSEEENLPCVQNNKEQSRPKKMYNVTFIGRRSRKLTKEEIDFLNGKFDDEVTELEADVGDAEVDEHAEQPEQKEAEIDTLNLQSDHEVTVLEVDVGDAKVDEHAENLEQKEEKGAIDMEVEGERQEENQQSDTVERQTLGEERVMDDENPSEEQSSVMIQCEAQVTVASVEKHHGDAFEEQIQPEENKEERVEKTEESDKQLDCLTKEQVETKAQSEDLHDDDDDVTEEPILPQELCVGKAEEFDKQLDHLSKEQVETKAQSADLHDDDIVAEEPIHPHEECVEMTVESDMQLDFSTKEVETKAQSADLHDDVTEEPIHRQEQRVEKTEEYLRACEENQLKNVEAESAEREHQTEVNQKEIVLAEVQQEPFVEITEQHNQPCIQQTETSEKDSLQEKTNPVRKEENTTSSGSTSEGSRRPLRQGLRSSSKKEDAVPKSNSKKQLELVTPVRRSLRSNTTISEPAVVTEVLDQSKELVANSGRTRSSKRKTKIAEAEQVSNTRKTRRTGL</sequence>
<dbReference type="SMART" id="SM00526">
    <property type="entry name" value="H15"/>
    <property type="match status" value="1"/>
</dbReference>